<feature type="region of interest" description="Disordered" evidence="6">
    <location>
        <begin position="87"/>
        <end position="111"/>
    </location>
</feature>
<gene>
    <name evidence="7" type="primary">rnpA_21</name>
    <name evidence="7" type="ORF">SDC9_62440</name>
</gene>
<keyword evidence="2" id="KW-0540">Nuclease</keyword>
<evidence type="ECO:0000256" key="5">
    <source>
        <dbReference type="ARBA" id="ARBA00022884"/>
    </source>
</evidence>
<comment type="caution">
    <text evidence="7">The sequence shown here is derived from an EMBL/GenBank/DDBJ whole genome shotgun (WGS) entry which is preliminary data.</text>
</comment>
<evidence type="ECO:0000256" key="1">
    <source>
        <dbReference type="ARBA" id="ARBA00022694"/>
    </source>
</evidence>
<feature type="region of interest" description="Disordered" evidence="6">
    <location>
        <begin position="213"/>
        <end position="238"/>
    </location>
</feature>
<keyword evidence="3" id="KW-0255">Endonuclease</keyword>
<evidence type="ECO:0000256" key="3">
    <source>
        <dbReference type="ARBA" id="ARBA00022759"/>
    </source>
</evidence>
<evidence type="ECO:0000313" key="7">
    <source>
        <dbReference type="EMBL" id="MPM16066.1"/>
    </source>
</evidence>
<name>A0A644XIM6_9ZZZZ</name>
<dbReference type="InterPro" id="IPR000100">
    <property type="entry name" value="RNase_P"/>
</dbReference>
<keyword evidence="1" id="KW-0819">tRNA processing</keyword>
<dbReference type="GO" id="GO:0000049">
    <property type="term" value="F:tRNA binding"/>
    <property type="evidence" value="ECO:0007669"/>
    <property type="project" value="InterPro"/>
</dbReference>
<dbReference type="SUPFAM" id="SSF54211">
    <property type="entry name" value="Ribosomal protein S5 domain 2-like"/>
    <property type="match status" value="1"/>
</dbReference>
<dbReference type="InterPro" id="IPR020568">
    <property type="entry name" value="Ribosomal_Su5_D2-typ_SF"/>
</dbReference>
<feature type="compositionally biased region" description="Low complexity" evidence="6">
    <location>
        <begin position="94"/>
        <end position="105"/>
    </location>
</feature>
<organism evidence="7">
    <name type="scientific">bioreactor metagenome</name>
    <dbReference type="NCBI Taxonomy" id="1076179"/>
    <lineage>
        <taxon>unclassified sequences</taxon>
        <taxon>metagenomes</taxon>
        <taxon>ecological metagenomes</taxon>
    </lineage>
</organism>
<dbReference type="Pfam" id="PF00825">
    <property type="entry name" value="Ribonuclease_P"/>
    <property type="match status" value="1"/>
</dbReference>
<sequence>MAAPSSTLAAPRAASVWLSKDLPTAGLGVFPGGVTPSPGCKPFQIAQGVAVAHMHRLKTRPQFQAALAGGTVSRTPHFALHRLGLVPPEHGDATEPAPETNTPTAGSGSVPQEQHAAQALFVVAPPQAAGPWLGAMVPKRWARRAVTRNTIKRQIYVAGAAFEAQLPVAAHVVRLRSAFDRKQFPSATSDALKAAVREELAQLFAYAVCQKNAKPSKAPKPRTERAERRDHDQEGCAS</sequence>
<keyword evidence="4 7" id="KW-0378">Hydrolase</keyword>
<dbReference type="Gene3D" id="3.30.230.10">
    <property type="match status" value="1"/>
</dbReference>
<protein>
    <submittedName>
        <fullName evidence="7">Ribonuclease P protein component</fullName>
        <ecNumber evidence="7">3.1.26.5</ecNumber>
    </submittedName>
</protein>
<accession>A0A644XIM6</accession>
<feature type="compositionally biased region" description="Basic and acidic residues" evidence="6">
    <location>
        <begin position="221"/>
        <end position="238"/>
    </location>
</feature>
<evidence type="ECO:0000256" key="6">
    <source>
        <dbReference type="SAM" id="MobiDB-lite"/>
    </source>
</evidence>
<dbReference type="GO" id="GO:0004526">
    <property type="term" value="F:ribonuclease P activity"/>
    <property type="evidence" value="ECO:0007669"/>
    <property type="project" value="UniProtKB-EC"/>
</dbReference>
<reference evidence="7" key="1">
    <citation type="submission" date="2019-08" db="EMBL/GenBank/DDBJ databases">
        <authorList>
            <person name="Kucharzyk K."/>
            <person name="Murdoch R.W."/>
            <person name="Higgins S."/>
            <person name="Loffler F."/>
        </authorList>
    </citation>
    <scope>NUCLEOTIDE SEQUENCE</scope>
</reference>
<evidence type="ECO:0000256" key="4">
    <source>
        <dbReference type="ARBA" id="ARBA00022801"/>
    </source>
</evidence>
<dbReference type="AlphaFoldDB" id="A0A644XIM6"/>
<evidence type="ECO:0000256" key="2">
    <source>
        <dbReference type="ARBA" id="ARBA00022722"/>
    </source>
</evidence>
<dbReference type="InterPro" id="IPR014721">
    <property type="entry name" value="Ribsml_uS5_D2-typ_fold_subgr"/>
</dbReference>
<dbReference type="GO" id="GO:0008033">
    <property type="term" value="P:tRNA processing"/>
    <property type="evidence" value="ECO:0007669"/>
    <property type="project" value="UniProtKB-KW"/>
</dbReference>
<dbReference type="EMBL" id="VSSQ01002546">
    <property type="protein sequence ID" value="MPM16066.1"/>
    <property type="molecule type" value="Genomic_DNA"/>
</dbReference>
<keyword evidence="5" id="KW-0694">RNA-binding</keyword>
<dbReference type="EC" id="3.1.26.5" evidence="7"/>
<proteinExistence type="predicted"/>